<evidence type="ECO:0000256" key="7">
    <source>
        <dbReference type="PROSITE-ProRule" id="PRU10141"/>
    </source>
</evidence>
<dbReference type="PANTHER" id="PTHR24346">
    <property type="entry name" value="MAP/MICROTUBULE AFFINITY-REGULATING KINASE"/>
    <property type="match status" value="1"/>
</dbReference>
<feature type="compositionally biased region" description="Low complexity" evidence="8">
    <location>
        <begin position="95"/>
        <end position="109"/>
    </location>
</feature>
<dbReference type="GO" id="GO:0035556">
    <property type="term" value="P:intracellular signal transduction"/>
    <property type="evidence" value="ECO:0007669"/>
    <property type="project" value="TreeGrafter"/>
</dbReference>
<dbReference type="Proteomes" id="UP001150538">
    <property type="component" value="Unassembled WGS sequence"/>
</dbReference>
<dbReference type="InterPro" id="IPR008271">
    <property type="entry name" value="Ser/Thr_kinase_AS"/>
</dbReference>
<evidence type="ECO:0000256" key="5">
    <source>
        <dbReference type="ARBA" id="ARBA00022777"/>
    </source>
</evidence>
<dbReference type="SMART" id="SM00220">
    <property type="entry name" value="S_TKc"/>
    <property type="match status" value="1"/>
</dbReference>
<dbReference type="EC" id="2.7.11.1" evidence="10"/>
<feature type="compositionally biased region" description="Polar residues" evidence="8">
    <location>
        <begin position="409"/>
        <end position="424"/>
    </location>
</feature>
<dbReference type="PROSITE" id="PS50011">
    <property type="entry name" value="PROTEIN_KINASE_DOM"/>
    <property type="match status" value="1"/>
</dbReference>
<evidence type="ECO:0000256" key="8">
    <source>
        <dbReference type="SAM" id="MobiDB-lite"/>
    </source>
</evidence>
<dbReference type="GO" id="GO:0000226">
    <property type="term" value="P:microtubule cytoskeleton organization"/>
    <property type="evidence" value="ECO:0007669"/>
    <property type="project" value="TreeGrafter"/>
</dbReference>
<reference evidence="10" key="1">
    <citation type="submission" date="2022-07" db="EMBL/GenBank/DDBJ databases">
        <title>Phylogenomic reconstructions and comparative analyses of Kickxellomycotina fungi.</title>
        <authorList>
            <person name="Reynolds N.K."/>
            <person name="Stajich J.E."/>
            <person name="Barry K."/>
            <person name="Grigoriev I.V."/>
            <person name="Crous P."/>
            <person name="Smith M.E."/>
        </authorList>
    </citation>
    <scope>NUCLEOTIDE SEQUENCE</scope>
    <source>
        <strain evidence="10">NBRC 100468</strain>
    </source>
</reference>
<evidence type="ECO:0000313" key="11">
    <source>
        <dbReference type="Proteomes" id="UP001150538"/>
    </source>
</evidence>
<feature type="domain" description="Protein kinase" evidence="9">
    <location>
        <begin position="135"/>
        <end position="402"/>
    </location>
</feature>
<dbReference type="Gene3D" id="1.10.510.10">
    <property type="entry name" value="Transferase(Phosphotransferase) domain 1"/>
    <property type="match status" value="1"/>
</dbReference>
<feature type="compositionally biased region" description="Low complexity" evidence="8">
    <location>
        <begin position="447"/>
        <end position="464"/>
    </location>
</feature>
<feature type="region of interest" description="Disordered" evidence="8">
    <location>
        <begin position="30"/>
        <end position="122"/>
    </location>
</feature>
<keyword evidence="11" id="KW-1185">Reference proteome</keyword>
<evidence type="ECO:0000256" key="2">
    <source>
        <dbReference type="ARBA" id="ARBA00022527"/>
    </source>
</evidence>
<gene>
    <name evidence="10" type="primary">KIN2_2</name>
    <name evidence="10" type="ORF">H4219_002258</name>
</gene>
<dbReference type="EMBL" id="JANBPU010000034">
    <property type="protein sequence ID" value="KAJ1918999.1"/>
    <property type="molecule type" value="Genomic_DNA"/>
</dbReference>
<proteinExistence type="inferred from homology"/>
<dbReference type="AlphaFoldDB" id="A0A9W8DQT7"/>
<evidence type="ECO:0000256" key="6">
    <source>
        <dbReference type="ARBA" id="ARBA00022840"/>
    </source>
</evidence>
<feature type="compositionally biased region" description="Basic residues" evidence="8">
    <location>
        <begin position="751"/>
        <end position="764"/>
    </location>
</feature>
<feature type="region of interest" description="Disordered" evidence="8">
    <location>
        <begin position="719"/>
        <end position="808"/>
    </location>
</feature>
<feature type="region of interest" description="Disordered" evidence="8">
    <location>
        <begin position="596"/>
        <end position="616"/>
    </location>
</feature>
<keyword evidence="5 10" id="KW-0418">Kinase</keyword>
<dbReference type="PROSITE" id="PS00108">
    <property type="entry name" value="PROTEIN_KINASE_ST"/>
    <property type="match status" value="1"/>
</dbReference>
<evidence type="ECO:0000256" key="4">
    <source>
        <dbReference type="ARBA" id="ARBA00022741"/>
    </source>
</evidence>
<dbReference type="InterPro" id="IPR011009">
    <property type="entry name" value="Kinase-like_dom_sf"/>
</dbReference>
<feature type="region of interest" description="Disordered" evidence="8">
    <location>
        <begin position="409"/>
        <end position="464"/>
    </location>
</feature>
<evidence type="ECO:0000256" key="3">
    <source>
        <dbReference type="ARBA" id="ARBA00022679"/>
    </source>
</evidence>
<dbReference type="Pfam" id="PF00069">
    <property type="entry name" value="Pkinase"/>
    <property type="match status" value="1"/>
</dbReference>
<dbReference type="GO" id="GO:0005524">
    <property type="term" value="F:ATP binding"/>
    <property type="evidence" value="ECO:0007669"/>
    <property type="project" value="UniProtKB-UniRule"/>
</dbReference>
<dbReference type="InterPro" id="IPR000719">
    <property type="entry name" value="Prot_kinase_dom"/>
</dbReference>
<evidence type="ECO:0000256" key="1">
    <source>
        <dbReference type="ARBA" id="ARBA00010791"/>
    </source>
</evidence>
<dbReference type="SUPFAM" id="SSF56112">
    <property type="entry name" value="Protein kinase-like (PK-like)"/>
    <property type="match status" value="1"/>
</dbReference>
<comment type="similarity">
    <text evidence="1">Belongs to the protein kinase superfamily. CAMK Ser/Thr protein kinase family. NIM1 subfamily.</text>
</comment>
<sequence length="904" mass="100997">MSGKAKYRYRHINFMAEAKGGGYVETKRVGQIKDSDQTMVPKKLQVDKPKVEQRVQRLPQKKKDSEEQNSNVQQKKKEKPLAKPSLDKPPSNNDGSQPQRQFQSSSPGRNQPPITVSLKSRDSRRFLLHTPLGEFQIVRTLGQGSYGKVRLMQSALTQYQYAVKIIRRYPPHKHHKSHPEHRKAKTLDRRVAREANLAAILGQLHPNIVPLHDFRVTDTHLYLFYEFVDGMTLAEKIGTTGLLESAAKPIFYSLTDTIAFCHRYSIIHRDIKLENILLDNSHTPPAVKLIDFGLANFFDRKGLMATFCGSLPYTAPEILRGDAYVGPEVDIWSLGVLLYVMITAHFPFEDPSQPRNYDLIMAGEFKLRSSMSLELRNLLRRMIEPKIDKRITMDELLIHPWLEEYHNKNSASVDQPSLDDTSAPGSDGDNRKQKRDSKSPHFAAAPSNNSSNNNNNDDSVCSVNSNSNNNTGTLTEIPIRLPIDHVAAWEVAICLDIPLQKVLEKLPGKFCKSSNKSAVMDLGTESTSDSTCVAGVMMVPNCPVVSVYSLVVSQMEKRRWYSGVPNLETLSISEDSNTSQRYDRLGIELYASDQKRQNGKGAVRSQSAPLENPENKVPSVRSLGIMYEASDRILLPTALSSLPASEVLKKLNQLFKVHQIAFTFIETRQSANVNSDAITFQYMANGCGDVNHSLQKGGGGGGGGGGFWTSVVSLFGKTDSPPSPSLISDPKRGNTNKTCKHDNNLAGQKACRSRRHIKRAHSLRSMKSSGTKSPTKNGSTPQNNNDSTVKLPNNNSKPSLKLPANSPGWAHSKDSKEIFCPVNYPTCCIIAQYSPSLSRKRDIEVIEHYSCSVYLELVRMPIIPYRHRYALVIKRLAGHRGKYELFQGFMNRMALVLPYISTPP</sequence>
<comment type="caution">
    <text evidence="10">The sequence shown here is derived from an EMBL/GenBank/DDBJ whole genome shotgun (WGS) entry which is preliminary data.</text>
</comment>
<keyword evidence="4 7" id="KW-0547">Nucleotide-binding</keyword>
<dbReference type="InterPro" id="IPR017441">
    <property type="entry name" value="Protein_kinase_ATP_BS"/>
</dbReference>
<organism evidence="10 11">
    <name type="scientific">Mycoemilia scoparia</name>
    <dbReference type="NCBI Taxonomy" id="417184"/>
    <lineage>
        <taxon>Eukaryota</taxon>
        <taxon>Fungi</taxon>
        <taxon>Fungi incertae sedis</taxon>
        <taxon>Zoopagomycota</taxon>
        <taxon>Kickxellomycotina</taxon>
        <taxon>Kickxellomycetes</taxon>
        <taxon>Kickxellales</taxon>
        <taxon>Kickxellaceae</taxon>
        <taxon>Mycoemilia</taxon>
    </lineage>
</organism>
<feature type="compositionally biased region" description="Polar residues" evidence="8">
    <location>
        <begin position="765"/>
        <end position="798"/>
    </location>
</feature>
<accession>A0A9W8DQT7</accession>
<protein>
    <submittedName>
        <fullName evidence="10">Serine/threonine-protein kinase</fullName>
        <ecNumber evidence="10">2.7.11.1</ecNumber>
    </submittedName>
</protein>
<evidence type="ECO:0000259" key="9">
    <source>
        <dbReference type="PROSITE" id="PS50011"/>
    </source>
</evidence>
<keyword evidence="6 7" id="KW-0067">ATP-binding</keyword>
<keyword evidence="2" id="KW-0723">Serine/threonine-protein kinase</keyword>
<evidence type="ECO:0000313" key="10">
    <source>
        <dbReference type="EMBL" id="KAJ1918999.1"/>
    </source>
</evidence>
<dbReference type="FunFam" id="1.10.510.10:FF:000571">
    <property type="entry name" value="Maternal embryonic leucine zipper kinase"/>
    <property type="match status" value="1"/>
</dbReference>
<name>A0A9W8DQT7_9FUNG</name>
<dbReference type="GO" id="GO:0005737">
    <property type="term" value="C:cytoplasm"/>
    <property type="evidence" value="ECO:0007669"/>
    <property type="project" value="TreeGrafter"/>
</dbReference>
<feature type="compositionally biased region" description="Basic and acidic residues" evidence="8">
    <location>
        <begin position="428"/>
        <end position="439"/>
    </location>
</feature>
<dbReference type="PROSITE" id="PS00107">
    <property type="entry name" value="PROTEIN_KINASE_ATP"/>
    <property type="match status" value="1"/>
</dbReference>
<feature type="binding site" evidence="7">
    <location>
        <position position="164"/>
    </location>
    <ligand>
        <name>ATP</name>
        <dbReference type="ChEBI" id="CHEBI:30616"/>
    </ligand>
</feature>
<dbReference type="OrthoDB" id="942095at2759"/>
<dbReference type="PANTHER" id="PTHR24346:SF82">
    <property type="entry name" value="KP78A-RELATED"/>
    <property type="match status" value="1"/>
</dbReference>
<dbReference type="GO" id="GO:0004674">
    <property type="term" value="F:protein serine/threonine kinase activity"/>
    <property type="evidence" value="ECO:0007669"/>
    <property type="project" value="UniProtKB-KW"/>
</dbReference>
<keyword evidence="3 10" id="KW-0808">Transferase</keyword>
<feature type="compositionally biased region" description="Basic and acidic residues" evidence="8">
    <location>
        <begin position="44"/>
        <end position="66"/>
    </location>
</feature>